<keyword evidence="3 5" id="KW-0472">Membrane</keyword>
<dbReference type="Pfam" id="PF15901">
    <property type="entry name" value="Sortilin_C"/>
    <property type="match status" value="3"/>
</dbReference>
<dbReference type="GO" id="GO:0016020">
    <property type="term" value="C:membrane"/>
    <property type="evidence" value="ECO:0007669"/>
    <property type="project" value="UniProtKB-SubCell"/>
</dbReference>
<organism evidence="8 9">
    <name type="scientific">Chytriomyces confervae</name>
    <dbReference type="NCBI Taxonomy" id="246404"/>
    <lineage>
        <taxon>Eukaryota</taxon>
        <taxon>Fungi</taxon>
        <taxon>Fungi incertae sedis</taxon>
        <taxon>Chytridiomycota</taxon>
        <taxon>Chytridiomycota incertae sedis</taxon>
        <taxon>Chytridiomycetes</taxon>
        <taxon>Chytridiales</taxon>
        <taxon>Chytriomycetaceae</taxon>
        <taxon>Chytriomyces</taxon>
    </lineage>
</organism>
<dbReference type="OrthoDB" id="443634at2759"/>
<feature type="signal peptide" evidence="6">
    <location>
        <begin position="1"/>
        <end position="27"/>
    </location>
</feature>
<dbReference type="EMBL" id="QEAP01000003">
    <property type="protein sequence ID" value="TPX78530.1"/>
    <property type="molecule type" value="Genomic_DNA"/>
</dbReference>
<dbReference type="FunFam" id="3.30.60.270:FF:000005">
    <property type="entry name" value="Sortilin"/>
    <property type="match status" value="1"/>
</dbReference>
<dbReference type="GO" id="GO:0006895">
    <property type="term" value="P:Golgi to endosome transport"/>
    <property type="evidence" value="ECO:0007669"/>
    <property type="project" value="TreeGrafter"/>
</dbReference>
<comment type="subcellular location">
    <subcellularLocation>
        <location evidence="1">Membrane</location>
    </subcellularLocation>
</comment>
<gene>
    <name evidence="8" type="ORF">CcCBS67573_g00234</name>
</gene>
<dbReference type="SUPFAM" id="SSF110296">
    <property type="entry name" value="Oligoxyloglucan reducing end-specific cellobiohydrolase"/>
    <property type="match status" value="5"/>
</dbReference>
<feature type="chain" id="PRO_5021410847" description="VPS10 domain-containing protein" evidence="6">
    <location>
        <begin position="28"/>
        <end position="2180"/>
    </location>
</feature>
<dbReference type="Proteomes" id="UP000320333">
    <property type="component" value="Unassembled WGS sequence"/>
</dbReference>
<evidence type="ECO:0000256" key="5">
    <source>
        <dbReference type="SAM" id="Phobius"/>
    </source>
</evidence>
<keyword evidence="5" id="KW-1133">Transmembrane helix</keyword>
<evidence type="ECO:0000259" key="7">
    <source>
        <dbReference type="SMART" id="SM00602"/>
    </source>
</evidence>
<dbReference type="Gene3D" id="2.10.70.80">
    <property type="match status" value="3"/>
</dbReference>
<keyword evidence="9" id="KW-1185">Reference proteome</keyword>
<dbReference type="GO" id="GO:0006896">
    <property type="term" value="P:Golgi to vacuole transport"/>
    <property type="evidence" value="ECO:0007669"/>
    <property type="project" value="TreeGrafter"/>
</dbReference>
<dbReference type="InterPro" id="IPR006581">
    <property type="entry name" value="VPS10"/>
</dbReference>
<evidence type="ECO:0000256" key="1">
    <source>
        <dbReference type="ARBA" id="ARBA00004370"/>
    </source>
</evidence>
<dbReference type="InterPro" id="IPR031778">
    <property type="entry name" value="Sortilin_N"/>
</dbReference>
<keyword evidence="4" id="KW-0325">Glycoprotein</keyword>
<dbReference type="SMART" id="SM00602">
    <property type="entry name" value="VPS10"/>
    <property type="match status" value="3"/>
</dbReference>
<dbReference type="Gene3D" id="3.30.60.270">
    <property type="match status" value="3"/>
</dbReference>
<feature type="domain" description="VPS10" evidence="7">
    <location>
        <begin position="1422"/>
        <end position="2065"/>
    </location>
</feature>
<feature type="domain" description="VPS10" evidence="7">
    <location>
        <begin position="742"/>
        <end position="1396"/>
    </location>
</feature>
<name>A0A507FSJ8_9FUNG</name>
<evidence type="ECO:0000256" key="6">
    <source>
        <dbReference type="SAM" id="SignalP"/>
    </source>
</evidence>
<evidence type="ECO:0000313" key="9">
    <source>
        <dbReference type="Proteomes" id="UP000320333"/>
    </source>
</evidence>
<feature type="domain" description="VPS10" evidence="7">
    <location>
        <begin position="53"/>
        <end position="710"/>
    </location>
</feature>
<dbReference type="GO" id="GO:0005829">
    <property type="term" value="C:cytosol"/>
    <property type="evidence" value="ECO:0007669"/>
    <property type="project" value="GOC"/>
</dbReference>
<dbReference type="GO" id="GO:0005794">
    <property type="term" value="C:Golgi apparatus"/>
    <property type="evidence" value="ECO:0007669"/>
    <property type="project" value="TreeGrafter"/>
</dbReference>
<keyword evidence="5" id="KW-0812">Transmembrane</keyword>
<dbReference type="InterPro" id="IPR050310">
    <property type="entry name" value="VPS10-sortilin"/>
</dbReference>
<comment type="caution">
    <text evidence="8">The sequence shown here is derived from an EMBL/GenBank/DDBJ whole genome shotgun (WGS) entry which is preliminary data.</text>
</comment>
<keyword evidence="6" id="KW-0732">Signal</keyword>
<dbReference type="PANTHER" id="PTHR12106:SF27">
    <property type="entry name" value="SORTILIN-RELATED RECEPTOR"/>
    <property type="match status" value="1"/>
</dbReference>
<evidence type="ECO:0000256" key="4">
    <source>
        <dbReference type="ARBA" id="ARBA00023180"/>
    </source>
</evidence>
<proteinExistence type="predicted"/>
<dbReference type="InterPro" id="IPR031777">
    <property type="entry name" value="Sortilin_C"/>
</dbReference>
<reference evidence="8 9" key="1">
    <citation type="journal article" date="2019" name="Sci. Rep.">
        <title>Comparative genomics of chytrid fungi reveal insights into the obligate biotrophic and pathogenic lifestyle of Synchytrium endobioticum.</title>
        <authorList>
            <person name="van de Vossenberg B.T.L.H."/>
            <person name="Warris S."/>
            <person name="Nguyen H.D.T."/>
            <person name="van Gent-Pelzer M.P.E."/>
            <person name="Joly D.L."/>
            <person name="van de Geest H.C."/>
            <person name="Bonants P.J.M."/>
            <person name="Smith D.S."/>
            <person name="Levesque C.A."/>
            <person name="van der Lee T.A.J."/>
        </authorList>
    </citation>
    <scope>NUCLEOTIDE SEQUENCE [LARGE SCALE GENOMIC DNA]</scope>
    <source>
        <strain evidence="8 9">CBS 675.73</strain>
    </source>
</reference>
<dbReference type="STRING" id="246404.A0A507FSJ8"/>
<keyword evidence="2" id="KW-0677">Repeat</keyword>
<dbReference type="Pfam" id="PF15902">
    <property type="entry name" value="Sortilin-Vps10"/>
    <property type="match status" value="3"/>
</dbReference>
<sequence>MRSCTASMRVVLLAMLCQCFLLQAVGAQSDVPAITSTIFKEAPVLLVPFEDSNNVLILDETGQVHLSSDEGKAWAPIKAITEPIVQVITHGNAKSTRAFALSAGTTHFFTKDAGSTWSKFQTQFAFAPSNPLAFHGSEDDWILFRGIKSEKLDGWIEVYTEHAFYTKDSFKSAKPLLSFVQECIWAKPSAVSTAPKEKVFCLQFPEDLLVTSDSYFPNGKGDLIDFGGDTSPMAIGASQAFLVAVAGSKDAISGVDLHISTDGQKFSKAYFPADASSLSKDAYTVLDSSEHRLLVDVLPILSSTKKDAEYGNLYISNSDGTQFTKSLPHTNRNHKGRIDFERIDAEVVSGTILANVVENWKEVESTSKAKQVTSRISYDDGARWNLLKPPPTDVNGDDWTCKVSKTSSEVDPKCALHFHSKTEFHNVGKVFSTLAAPGFIVGVGNVGPHLLDYEKGDTFLSSDGGMTWVNAARGPHKYELADMGSIVILVPDKKDANTITYSTKRGAQGSWKTVNVAPKGVSKWSPIATNIDPDSTSSSMIIVAQDSSALFGSYYVIQLDFGKAQSRQCDFDAANPGKSKDFELWTPKQIGSDGKDVCVMGEDVGYYRRKQDAECYVGRKFKHPEISRKACSCTTDDYECDFHFRQDDSVDRGKELKCTQFGLALDQPTDCPVGKQYKGTSGYRKIPGNKCAGGKKMDEPTMRDCRSVGGGVSKPPKGVDPTTAIKVFDDKIKKVLYMKESHVVLLLKGEGDQLFRSDDEGVTWNEPAFFKGKYPLLLMGAHDSAHERVLFATSEDIYLSKDRMASNPSLIAPPAKYNQLGIQIIDFHPSEPDYLVFVGSPRKCPGASGCFTEVFLTLDSGKSWLNNKKPVETWATKCVWAWDGNFGSGSKLKKDAVFCSSFKNKNGNVGQDVLGARGSDENPLQLVVLTNGGKDKKVLIEKGVIMFYVVDTVLVVLLEEGGELKLQVSSDGETLVDTEFPPDMPLQHNGFTVLESKTNGIFLDIQQSRLYGSEFGHLFKSNSNGVFYNRILENTNRNKQGFVDFEKMKGLPGVLLANQLQNPKEISGGNKVVKSLISFDDGSTWQKLKAPEKDSNGDPVTCQTDCGLNIYLKIAGSTGHFGGEGKASVLTSAHAAGFMVAVGSIGSSLDAYKESNMYLTKDAGRSWTEIRKDAHKWAIGDHGAMIVMVDDERATDTLVYSWNYGQSWATFKFSEKPIRVDSVMSEPSSTSLKFIIYGIPSTSSRAMDVTVISIDFSKVLPRVCGKPSKSSGDFVEWTPADKSGNDRCFLGQDVSYWRRKPEADCQIGREFQDIPGTSEVCKCTDTDYECDFNFFRDAQNNCVPVTNYVDANQPKNCKPGTEFLGSSGYRKIPLSKCKDGVDRSQKVKRTCGSISSGPGELKLTTTILKHPLSSYFYFNQSSSIIMRDEFGLVFASSDAGRSWNRPSELKAEDYESIMLDPYRSNTRAYVLDDDSTTQHWTNDKGKSFKTLSVPVRANKLGAEPLILHATEPSYLMWVGEKDCASPVSPNCHSVAYVSTNNGYSWKEIATYVTKCSFAREPEFNKPSKDTIFCQEFDVKTGNQHGMNQKTARKLKRSTNLGGSWTNVLDNTISYATAGEYMVAAQLDIGAAEMKMFSSIDGVTWTQGTFEDDEKFPDYGYTLLDASTGPAFLEVFASKGMGAEYGTLYKSTDSAAANFKVSLENVNQDHKGYTDFEKVLGIRGIGLANVVINKDQVRSANAKKQIRTQITFNDGDTWKPLAAPTVGSDGKSYDCTGDCYLNLHHFTERSDSNDLFSSESAVGFMIGVGNVGAHLSAKNDGDTFLTRDAGLTWVEVAKEAHLYEFGDQGGIILLANDEVAVDELKYSLNHGKSFSAIKIGTHVNGGKLRVTHIFTEPYGASSSFVVYGKITGGSSDHTYAAIQLDFTKVWSRECKLLKGDVVNSDYEVWSPTGQKTGDESCMLGEQIEMYRRKSDKECHTKGFFEKPVTLVKTCQCTVDDFTCDVGFSRNSTHECTANQGYVVPQPQCSNGKLQYSTGYVKVKGTKCQGGQSLDIGRVDSCAAAISFGGWLGILTAVIGIPYAVSYFVINKKRGGRIRLVDHDDDLEPNSNGSWISKTGQILRSSTIIAMGLVEIGLSKAREGYDWVKQQVNKRSGYMPLHTNYNDVDLETDPALLFDDDE</sequence>
<dbReference type="Gene3D" id="2.130.10.10">
    <property type="entry name" value="YVTN repeat-like/Quinoprotein amine dehydrogenase"/>
    <property type="match status" value="1"/>
</dbReference>
<dbReference type="GO" id="GO:0006623">
    <property type="term" value="P:protein targeting to vacuole"/>
    <property type="evidence" value="ECO:0007669"/>
    <property type="project" value="TreeGrafter"/>
</dbReference>
<dbReference type="PANTHER" id="PTHR12106">
    <property type="entry name" value="SORTILIN RELATED"/>
    <property type="match status" value="1"/>
</dbReference>
<protein>
    <recommendedName>
        <fullName evidence="7">VPS10 domain-containing protein</fullName>
    </recommendedName>
</protein>
<accession>A0A507FSJ8</accession>
<feature type="transmembrane region" description="Helical" evidence="5">
    <location>
        <begin position="2066"/>
        <end position="2088"/>
    </location>
</feature>
<dbReference type="InterPro" id="IPR015943">
    <property type="entry name" value="WD40/YVTN_repeat-like_dom_sf"/>
</dbReference>
<evidence type="ECO:0000313" key="8">
    <source>
        <dbReference type="EMBL" id="TPX78530.1"/>
    </source>
</evidence>
<evidence type="ECO:0000256" key="3">
    <source>
        <dbReference type="ARBA" id="ARBA00023136"/>
    </source>
</evidence>
<evidence type="ECO:0000256" key="2">
    <source>
        <dbReference type="ARBA" id="ARBA00022737"/>
    </source>
</evidence>